<name>A0A4U1CF70_9SPHI</name>
<reference evidence="6 7" key="1">
    <citation type="submission" date="2019-04" db="EMBL/GenBank/DDBJ databases">
        <title>Pedobacter sp. RP-3-22 sp. nov., isolated from Arctic soil.</title>
        <authorList>
            <person name="Dahal R.H."/>
            <person name="Kim D.-U."/>
        </authorList>
    </citation>
    <scope>NUCLEOTIDE SEQUENCE [LARGE SCALE GENOMIC DNA]</scope>
    <source>
        <strain evidence="6 7">RP-3-22</strain>
    </source>
</reference>
<dbReference type="Gene3D" id="3.90.1150.10">
    <property type="entry name" value="Aspartate Aminotransferase, domain 1"/>
    <property type="match status" value="1"/>
</dbReference>
<gene>
    <name evidence="6" type="ORF">FA048_18235</name>
</gene>
<dbReference type="GO" id="GO:0030170">
    <property type="term" value="F:pyridoxal phosphate binding"/>
    <property type="evidence" value="ECO:0007669"/>
    <property type="project" value="InterPro"/>
</dbReference>
<dbReference type="InterPro" id="IPR019825">
    <property type="entry name" value="Lectin_legB_Mn/Ca_BS"/>
</dbReference>
<comment type="cofactor">
    <cofactor evidence="1">
        <name>pyridoxal 5'-phosphate</name>
        <dbReference type="ChEBI" id="CHEBI:597326"/>
    </cofactor>
</comment>
<evidence type="ECO:0000313" key="7">
    <source>
        <dbReference type="Proteomes" id="UP000309488"/>
    </source>
</evidence>
<dbReference type="AlphaFoldDB" id="A0A4U1CF70"/>
<sequence>MLTQRQLFLKHNAQTSTTPLLLEFVKAKGIYMYDVNGKKYMDLIAGIGVSNVGHCHPAVVAAVKKQAETYMHLMVYGEFVQSSQVDFAKALASVLPEKLDCTYFVNSGTEAVEGAMKLAKRYTNRTELIACKNSYHGSTQGALSLMGNEEFKQAYRPLLPDVQFINFNSLPDLDKITTKTAAVFLETVQGEAGIRVPDLDYMKALRAKCTETATLLILDEIQCGFGRTGKIFGFEHFNIVPDVLLLAKGIGGGMPIGAFISSSQIMSVFANNPILGHITTFGGHPVSCAAGLATLNAILDEDLVKDVEAKGELFKSLLKHPAIKEVRGKGLMLAVEFDSYDTLKKIIDGCIEDGIITDWFLHCSNSMRIAPPLTITVDEIREACAVILKNVDRVVAYEL</sequence>
<evidence type="ECO:0000256" key="3">
    <source>
        <dbReference type="ARBA" id="ARBA00022679"/>
    </source>
</evidence>
<proteinExistence type="inferred from homology"/>
<evidence type="ECO:0000313" key="6">
    <source>
        <dbReference type="EMBL" id="TKC05652.1"/>
    </source>
</evidence>
<dbReference type="PANTHER" id="PTHR11986:SF79">
    <property type="entry name" value="ACETYLORNITHINE AMINOTRANSFERASE, MITOCHONDRIAL"/>
    <property type="match status" value="1"/>
</dbReference>
<dbReference type="InterPro" id="IPR049704">
    <property type="entry name" value="Aminotrans_3_PPA_site"/>
</dbReference>
<protein>
    <submittedName>
        <fullName evidence="6">Aspartate aminotransferase family protein</fullName>
    </submittedName>
</protein>
<dbReference type="InterPro" id="IPR005814">
    <property type="entry name" value="Aminotrans_3"/>
</dbReference>
<keyword evidence="7" id="KW-1185">Reference proteome</keyword>
<dbReference type="PROSITE" id="PS00600">
    <property type="entry name" value="AA_TRANSFER_CLASS_3"/>
    <property type="match status" value="1"/>
</dbReference>
<comment type="caution">
    <text evidence="6">The sequence shown here is derived from an EMBL/GenBank/DDBJ whole genome shotgun (WGS) entry which is preliminary data.</text>
</comment>
<dbReference type="InterPro" id="IPR015422">
    <property type="entry name" value="PyrdxlP-dep_Trfase_small"/>
</dbReference>
<dbReference type="CDD" id="cd00610">
    <property type="entry name" value="OAT_like"/>
    <property type="match status" value="1"/>
</dbReference>
<dbReference type="PROSITE" id="PS00307">
    <property type="entry name" value="LECTIN_LEGUME_BETA"/>
    <property type="match status" value="1"/>
</dbReference>
<dbReference type="RefSeq" id="WP_136843797.1">
    <property type="nucleotide sequence ID" value="NZ_SWBR01000005.1"/>
</dbReference>
<organism evidence="6 7">
    <name type="scientific">Pedobacter polaris</name>
    <dbReference type="NCBI Taxonomy" id="2571273"/>
    <lineage>
        <taxon>Bacteria</taxon>
        <taxon>Pseudomonadati</taxon>
        <taxon>Bacteroidota</taxon>
        <taxon>Sphingobacteriia</taxon>
        <taxon>Sphingobacteriales</taxon>
        <taxon>Sphingobacteriaceae</taxon>
        <taxon>Pedobacter</taxon>
    </lineage>
</organism>
<keyword evidence="2 6" id="KW-0032">Aminotransferase</keyword>
<evidence type="ECO:0000256" key="2">
    <source>
        <dbReference type="ARBA" id="ARBA00022576"/>
    </source>
</evidence>
<evidence type="ECO:0000256" key="1">
    <source>
        <dbReference type="ARBA" id="ARBA00001933"/>
    </source>
</evidence>
<dbReference type="PANTHER" id="PTHR11986">
    <property type="entry name" value="AMINOTRANSFERASE CLASS III"/>
    <property type="match status" value="1"/>
</dbReference>
<evidence type="ECO:0000256" key="5">
    <source>
        <dbReference type="RuleBase" id="RU003560"/>
    </source>
</evidence>
<dbReference type="PIRSF" id="PIRSF000521">
    <property type="entry name" value="Transaminase_4ab_Lys_Orn"/>
    <property type="match status" value="1"/>
</dbReference>
<dbReference type="GO" id="GO:0042802">
    <property type="term" value="F:identical protein binding"/>
    <property type="evidence" value="ECO:0007669"/>
    <property type="project" value="TreeGrafter"/>
</dbReference>
<dbReference type="FunFam" id="3.40.640.10:FF:000004">
    <property type="entry name" value="Acetylornithine aminotransferase"/>
    <property type="match status" value="1"/>
</dbReference>
<dbReference type="Proteomes" id="UP000309488">
    <property type="component" value="Unassembled WGS sequence"/>
</dbReference>
<dbReference type="InterPro" id="IPR015421">
    <property type="entry name" value="PyrdxlP-dep_Trfase_major"/>
</dbReference>
<dbReference type="OrthoDB" id="9801052at2"/>
<keyword evidence="3 6" id="KW-0808">Transferase</keyword>
<dbReference type="GO" id="GO:0008483">
    <property type="term" value="F:transaminase activity"/>
    <property type="evidence" value="ECO:0007669"/>
    <property type="project" value="UniProtKB-KW"/>
</dbReference>
<dbReference type="InterPro" id="IPR050103">
    <property type="entry name" value="Class-III_PLP-dep_AT"/>
</dbReference>
<comment type="similarity">
    <text evidence="5">Belongs to the class-III pyridoxal-phosphate-dependent aminotransferase family.</text>
</comment>
<keyword evidence="4 5" id="KW-0663">Pyridoxal phosphate</keyword>
<accession>A0A4U1CF70</accession>
<dbReference type="EMBL" id="SWBR01000005">
    <property type="protein sequence ID" value="TKC05652.1"/>
    <property type="molecule type" value="Genomic_DNA"/>
</dbReference>
<dbReference type="Pfam" id="PF00202">
    <property type="entry name" value="Aminotran_3"/>
    <property type="match status" value="1"/>
</dbReference>
<dbReference type="SUPFAM" id="SSF53383">
    <property type="entry name" value="PLP-dependent transferases"/>
    <property type="match status" value="1"/>
</dbReference>
<dbReference type="Gene3D" id="3.40.640.10">
    <property type="entry name" value="Type I PLP-dependent aspartate aminotransferase-like (Major domain)"/>
    <property type="match status" value="1"/>
</dbReference>
<evidence type="ECO:0000256" key="4">
    <source>
        <dbReference type="ARBA" id="ARBA00022898"/>
    </source>
</evidence>
<dbReference type="InterPro" id="IPR015424">
    <property type="entry name" value="PyrdxlP-dep_Trfase"/>
</dbReference>